<accession>A0A916ZTJ7</accession>
<dbReference type="SMART" id="SM00382">
    <property type="entry name" value="AAA"/>
    <property type="match status" value="2"/>
</dbReference>
<evidence type="ECO:0000256" key="3">
    <source>
        <dbReference type="ARBA" id="ARBA00022597"/>
    </source>
</evidence>
<sequence length="522" mass="54249">MTHPPAASSRSASAAPASGGGRPVLRLRGIAKAYGPTRALGGVDLDLHAGEILALMGANGAGKSTLVKILCGLVEPDAGTIEIDGRRLSISTPDGARAGGIVAVHQSIADVGVPNLTVAENLALDQLCSGRAPLVATRAVIRRLAGERAARIGLAVDLDARLADLSLAERQLVAIARALGDKPRVLLLDEPTASLSAAEAERLFAVLDGLRRDGVAIVYISHRTGDLRRLADRALVLRDGRVAGAFARPVDYDAALRLMVGHAVLQRRRAAPVGAAAPVVLALKGVRLARSAEPFDLAVRRGEIVAVTGPVGAGKSSLAGALFGLWPFASGEAELDGAPWRPANPAHAIAGGVFLAGEDRWRTSFFPASVPFASIAGTIGFPFLKRWSPFGLVAERRERAAATAAIGAFGIKARSARDPLAALSGGNQQKVVLARWHAEPCRLLLLDEPFQGVDIGARDDIIAAIRQRAGTRATLVFVNDAEEALEVGDRIVAIEDGVLRPDTAFPAAASSSRSAAPSDIRS</sequence>
<dbReference type="InterPro" id="IPR003593">
    <property type="entry name" value="AAA+_ATPase"/>
</dbReference>
<evidence type="ECO:0000256" key="7">
    <source>
        <dbReference type="ARBA" id="ARBA00023136"/>
    </source>
</evidence>
<reference evidence="10" key="2">
    <citation type="submission" date="2020-09" db="EMBL/GenBank/DDBJ databases">
        <authorList>
            <person name="Sun Q."/>
            <person name="Zhou Y."/>
        </authorList>
    </citation>
    <scope>NUCLEOTIDE SEQUENCE</scope>
    <source>
        <strain evidence="10">CGMCC 1.15367</strain>
    </source>
</reference>
<keyword evidence="6" id="KW-1278">Translocase</keyword>
<keyword evidence="4" id="KW-0547">Nucleotide-binding</keyword>
<evidence type="ECO:0000256" key="5">
    <source>
        <dbReference type="ARBA" id="ARBA00022840"/>
    </source>
</evidence>
<feature type="compositionally biased region" description="Low complexity" evidence="8">
    <location>
        <begin position="1"/>
        <end position="17"/>
    </location>
</feature>
<evidence type="ECO:0000256" key="1">
    <source>
        <dbReference type="ARBA" id="ARBA00022448"/>
    </source>
</evidence>
<protein>
    <submittedName>
        <fullName evidence="10">Sugar ABC transporter ATP-binding protein</fullName>
    </submittedName>
</protein>
<evidence type="ECO:0000256" key="8">
    <source>
        <dbReference type="SAM" id="MobiDB-lite"/>
    </source>
</evidence>
<evidence type="ECO:0000256" key="6">
    <source>
        <dbReference type="ARBA" id="ARBA00022967"/>
    </source>
</evidence>
<proteinExistence type="predicted"/>
<dbReference type="Gene3D" id="3.40.50.300">
    <property type="entry name" value="P-loop containing nucleotide triphosphate hydrolases"/>
    <property type="match status" value="2"/>
</dbReference>
<dbReference type="CDD" id="cd03216">
    <property type="entry name" value="ABC_Carb_Monos_I"/>
    <property type="match status" value="1"/>
</dbReference>
<comment type="caution">
    <text evidence="10">The sequence shown here is derived from an EMBL/GenBank/DDBJ whole genome shotgun (WGS) entry which is preliminary data.</text>
</comment>
<feature type="domain" description="ABC transporter" evidence="9">
    <location>
        <begin position="268"/>
        <end position="521"/>
    </location>
</feature>
<evidence type="ECO:0000259" key="9">
    <source>
        <dbReference type="PROSITE" id="PS50893"/>
    </source>
</evidence>
<evidence type="ECO:0000256" key="4">
    <source>
        <dbReference type="ARBA" id="ARBA00022741"/>
    </source>
</evidence>
<dbReference type="GO" id="GO:0016887">
    <property type="term" value="F:ATP hydrolysis activity"/>
    <property type="evidence" value="ECO:0007669"/>
    <property type="project" value="InterPro"/>
</dbReference>
<keyword evidence="5 10" id="KW-0067">ATP-binding</keyword>
<feature type="region of interest" description="Disordered" evidence="8">
    <location>
        <begin position="1"/>
        <end position="20"/>
    </location>
</feature>
<gene>
    <name evidence="10" type="ORF">GCM10011390_32450</name>
</gene>
<keyword evidence="7" id="KW-0472">Membrane</keyword>
<dbReference type="Pfam" id="PF00005">
    <property type="entry name" value="ABC_tran"/>
    <property type="match status" value="2"/>
</dbReference>
<dbReference type="AlphaFoldDB" id="A0A916ZTJ7"/>
<keyword evidence="1" id="KW-0813">Transport</keyword>
<keyword evidence="3" id="KW-0762">Sugar transport</keyword>
<evidence type="ECO:0000313" key="10">
    <source>
        <dbReference type="EMBL" id="GGE10917.1"/>
    </source>
</evidence>
<dbReference type="PROSITE" id="PS50893">
    <property type="entry name" value="ABC_TRANSPORTER_2"/>
    <property type="match status" value="2"/>
</dbReference>
<dbReference type="SUPFAM" id="SSF52540">
    <property type="entry name" value="P-loop containing nucleoside triphosphate hydrolases"/>
    <property type="match status" value="2"/>
</dbReference>
<name>A0A916ZTJ7_9HYPH</name>
<dbReference type="PANTHER" id="PTHR43790">
    <property type="entry name" value="CARBOHYDRATE TRANSPORT ATP-BINDING PROTEIN MG119-RELATED"/>
    <property type="match status" value="1"/>
</dbReference>
<keyword evidence="2" id="KW-1003">Cell membrane</keyword>
<dbReference type="InterPro" id="IPR027417">
    <property type="entry name" value="P-loop_NTPase"/>
</dbReference>
<dbReference type="InterPro" id="IPR003439">
    <property type="entry name" value="ABC_transporter-like_ATP-bd"/>
</dbReference>
<evidence type="ECO:0000256" key="2">
    <source>
        <dbReference type="ARBA" id="ARBA00022475"/>
    </source>
</evidence>
<dbReference type="InterPro" id="IPR050107">
    <property type="entry name" value="ABC_carbohydrate_import_ATPase"/>
</dbReference>
<evidence type="ECO:0000313" key="11">
    <source>
        <dbReference type="Proteomes" id="UP000644699"/>
    </source>
</evidence>
<organism evidence="10 11">
    <name type="scientific">Aureimonas endophytica</name>
    <dbReference type="NCBI Taxonomy" id="2027858"/>
    <lineage>
        <taxon>Bacteria</taxon>
        <taxon>Pseudomonadati</taxon>
        <taxon>Pseudomonadota</taxon>
        <taxon>Alphaproteobacteria</taxon>
        <taxon>Hyphomicrobiales</taxon>
        <taxon>Aurantimonadaceae</taxon>
        <taxon>Aureimonas</taxon>
    </lineage>
</organism>
<reference evidence="10" key="1">
    <citation type="journal article" date="2014" name="Int. J. Syst. Evol. Microbiol.">
        <title>Complete genome sequence of Corynebacterium casei LMG S-19264T (=DSM 44701T), isolated from a smear-ripened cheese.</title>
        <authorList>
            <consortium name="US DOE Joint Genome Institute (JGI-PGF)"/>
            <person name="Walter F."/>
            <person name="Albersmeier A."/>
            <person name="Kalinowski J."/>
            <person name="Ruckert C."/>
        </authorList>
    </citation>
    <scope>NUCLEOTIDE SEQUENCE</scope>
    <source>
        <strain evidence="10">CGMCC 1.15367</strain>
    </source>
</reference>
<dbReference type="GO" id="GO:0005524">
    <property type="term" value="F:ATP binding"/>
    <property type="evidence" value="ECO:0007669"/>
    <property type="project" value="UniProtKB-KW"/>
</dbReference>
<dbReference type="Proteomes" id="UP000644699">
    <property type="component" value="Unassembled WGS sequence"/>
</dbReference>
<feature type="domain" description="ABC transporter" evidence="9">
    <location>
        <begin position="25"/>
        <end position="264"/>
    </location>
</feature>
<keyword evidence="11" id="KW-1185">Reference proteome</keyword>
<dbReference type="PANTHER" id="PTHR43790:SF3">
    <property type="entry name" value="D-ALLOSE IMPORT ATP-BINDING PROTEIN ALSA-RELATED"/>
    <property type="match status" value="1"/>
</dbReference>
<dbReference type="EMBL" id="BMIQ01000005">
    <property type="protein sequence ID" value="GGE10917.1"/>
    <property type="molecule type" value="Genomic_DNA"/>
</dbReference>